<dbReference type="EMBL" id="SAUN01000001">
    <property type="protein sequence ID" value="RVX38826.1"/>
    <property type="molecule type" value="Genomic_DNA"/>
</dbReference>
<evidence type="ECO:0000313" key="1">
    <source>
        <dbReference type="EMBL" id="RVX38826.1"/>
    </source>
</evidence>
<organism evidence="1 2">
    <name type="scientific">Nonomuraea polychroma</name>
    <dbReference type="NCBI Taxonomy" id="46176"/>
    <lineage>
        <taxon>Bacteria</taxon>
        <taxon>Bacillati</taxon>
        <taxon>Actinomycetota</taxon>
        <taxon>Actinomycetes</taxon>
        <taxon>Streptosporangiales</taxon>
        <taxon>Streptosporangiaceae</taxon>
        <taxon>Nonomuraea</taxon>
    </lineage>
</organism>
<reference evidence="1 2" key="1">
    <citation type="submission" date="2019-01" db="EMBL/GenBank/DDBJ databases">
        <title>Sequencing the genomes of 1000 actinobacteria strains.</title>
        <authorList>
            <person name="Klenk H.-P."/>
        </authorList>
    </citation>
    <scope>NUCLEOTIDE SEQUENCE [LARGE SCALE GENOMIC DNA]</scope>
    <source>
        <strain evidence="1 2">DSM 43925</strain>
    </source>
</reference>
<dbReference type="Proteomes" id="UP000284824">
    <property type="component" value="Unassembled WGS sequence"/>
</dbReference>
<comment type="caution">
    <text evidence="1">The sequence shown here is derived from an EMBL/GenBank/DDBJ whole genome shotgun (WGS) entry which is preliminary data.</text>
</comment>
<dbReference type="AlphaFoldDB" id="A0A438LZ55"/>
<evidence type="ECO:0000313" key="2">
    <source>
        <dbReference type="Proteomes" id="UP000284824"/>
    </source>
</evidence>
<gene>
    <name evidence="1" type="ORF">EDD27_1154</name>
</gene>
<name>A0A438LZ55_9ACTN</name>
<sequence length="74" mass="7734">MPRAPTPFIHEVFHVRFCAGGIGGLRSAGSFTDSLDKTTFEGTAVAGVSALAVTRPSRALALADNLGTTPPHRR</sequence>
<keyword evidence="2" id="KW-1185">Reference proteome</keyword>
<protein>
    <submittedName>
        <fullName evidence="1">Uncharacterized protein</fullName>
    </submittedName>
</protein>
<proteinExistence type="predicted"/>
<accession>A0A438LZ55</accession>